<gene>
    <name evidence="2" type="ORF">RZS28_16585</name>
</gene>
<dbReference type="EMBL" id="CP136862">
    <property type="protein sequence ID" value="WOJ89395.1"/>
    <property type="molecule type" value="Genomic_DNA"/>
</dbReference>
<dbReference type="GO" id="GO:0016787">
    <property type="term" value="F:hydrolase activity"/>
    <property type="evidence" value="ECO:0007669"/>
    <property type="project" value="UniProtKB-KW"/>
</dbReference>
<keyword evidence="1" id="KW-0472">Membrane</keyword>
<reference evidence="2 3" key="1">
    <citation type="submission" date="2023-10" db="EMBL/GenBank/DDBJ databases">
        <title>Novel methanotroph of the genus Methylocapsa from a subarctic wetland.</title>
        <authorList>
            <person name="Belova S.E."/>
            <person name="Oshkin I.Y."/>
            <person name="Miroshnikov K."/>
            <person name="Dedysh S.N."/>
        </authorList>
    </citation>
    <scope>NUCLEOTIDE SEQUENCE [LARGE SCALE GENOMIC DNA]</scope>
    <source>
        <strain evidence="2 3">RX1</strain>
    </source>
</reference>
<keyword evidence="3" id="KW-1185">Reference proteome</keyword>
<accession>A0ABZ0HR58</accession>
<dbReference type="Proteomes" id="UP001626536">
    <property type="component" value="Chromosome"/>
</dbReference>
<evidence type="ECO:0000313" key="2">
    <source>
        <dbReference type="EMBL" id="WOJ89395.1"/>
    </source>
</evidence>
<keyword evidence="1" id="KW-1133">Transmembrane helix</keyword>
<feature type="transmembrane region" description="Helical" evidence="1">
    <location>
        <begin position="32"/>
        <end position="52"/>
    </location>
</feature>
<feature type="transmembrane region" description="Helical" evidence="1">
    <location>
        <begin position="59"/>
        <end position="80"/>
    </location>
</feature>
<dbReference type="InterPro" id="IPR036514">
    <property type="entry name" value="SGNH_hydro_sf"/>
</dbReference>
<evidence type="ECO:0000313" key="3">
    <source>
        <dbReference type="Proteomes" id="UP001626536"/>
    </source>
</evidence>
<organism evidence="2 3">
    <name type="scientific">Methylocapsa polymorpha</name>
    <dbReference type="NCBI Taxonomy" id="3080828"/>
    <lineage>
        <taxon>Bacteria</taxon>
        <taxon>Pseudomonadati</taxon>
        <taxon>Pseudomonadota</taxon>
        <taxon>Alphaproteobacteria</taxon>
        <taxon>Hyphomicrobiales</taxon>
        <taxon>Beijerinckiaceae</taxon>
        <taxon>Methylocapsa</taxon>
    </lineage>
</organism>
<dbReference type="SUPFAM" id="SSF52266">
    <property type="entry name" value="SGNH hydrolase"/>
    <property type="match status" value="1"/>
</dbReference>
<evidence type="ECO:0000256" key="1">
    <source>
        <dbReference type="SAM" id="Phobius"/>
    </source>
</evidence>
<name>A0ABZ0HR58_9HYPH</name>
<keyword evidence="2" id="KW-0378">Hydrolase</keyword>
<proteinExistence type="predicted"/>
<dbReference type="Gene3D" id="3.40.50.1110">
    <property type="entry name" value="SGNH hydrolase"/>
    <property type="match status" value="1"/>
</dbReference>
<protein>
    <submittedName>
        <fullName evidence="2">SGNH/GDSL hydrolase family protein</fullName>
    </submittedName>
</protein>
<sequence>MVRRFSFPLRLAAIPLLLGLVVYLELKHPLPYFRLLTFVSVFALLADLASLARGKSRDFLLVLASLAFGISLIEAGANILEPKTSISMTRGWSVRQPIIGWGPEHPGQFHAQKWDPKTGAEIYNADYTIDANLLRQTKSCEAGPTIVFFGCSFTFGDGVADSETMPQVFADALDRKQRVLNLGFTGYGPQQFLREMETGLFDSVIGPQPTLFIFLTAAWHAERTACKSYWTAHAPLYALENDQIVFKGACNEGASLWLREWLENTALYRVTIEPYRHKVSHDDIDLYIRVLLAAVNLAKQKYGVPTLIPYLRVEDDYLKGTGFNDETIIKRLQDGGAYVVDASLAKEEAEGAIISMKGDGHPTPFAHRVRASLLKDYVQRHMSGLLTSRAE</sequence>
<dbReference type="RefSeq" id="WP_407338834.1">
    <property type="nucleotide sequence ID" value="NZ_CP136862.1"/>
</dbReference>
<keyword evidence="1" id="KW-0812">Transmembrane</keyword>
<feature type="transmembrane region" description="Helical" evidence="1">
    <location>
        <begin position="7"/>
        <end position="26"/>
    </location>
</feature>